<dbReference type="EMBL" id="BTFZ01000002">
    <property type="protein sequence ID" value="GMM33778.1"/>
    <property type="molecule type" value="Genomic_DNA"/>
</dbReference>
<keyword evidence="7" id="KW-1185">Reference proteome</keyword>
<sequence>MSNADQKVPAICEKCLGSNPYLKMIREPQGDQCRICTSTYNLFKWNANKGSKLSRTLVCLECARQRNCCQSCMFDLTYHIPMSLRDAAFKIAGMGNFHEVLDSPNAVTKRFNAQKQQQKYLEGGQPDQQLLTDGEPEVSEAQARKTLDEILQKLVQSRQASDNSKFNPKKENSHGAESSNNNLKNTDIAKILTKLPFNGNLTLPKNTSITSFFIFGINNEISNGMVAEYIEQKLAEVSENKEIKLKSIILNHRAKCGFICFEKRKVAEKLSNLVDKPRGTKGPGIMFIKNIPIRITWCKVKSLGCSSSEEIKLGYVVRRQMKLLAEKDHKAIGKKANNGDSSSNMETFEPPGPPGSKSNYSSQNGNFES</sequence>
<evidence type="ECO:0000256" key="4">
    <source>
        <dbReference type="SAM" id="MobiDB-lite"/>
    </source>
</evidence>
<evidence type="ECO:0000256" key="2">
    <source>
        <dbReference type="ARBA" id="ARBA00022884"/>
    </source>
</evidence>
<proteinExistence type="predicted"/>
<dbReference type="InterPro" id="IPR039171">
    <property type="entry name" value="Cwc2/Slt11"/>
</dbReference>
<comment type="function">
    <text evidence="3">Involved in pre-mRNA splicing. Facilitates the cooperative formation of U2/U6 helix II in association with stem II in the spliceosome. Binds to RNA.</text>
</comment>
<protein>
    <recommendedName>
        <fullName evidence="1">Pre-mRNA-splicing factor SLT11</fullName>
    </recommendedName>
</protein>
<dbReference type="GO" id="GO:0071006">
    <property type="term" value="C:U2-type catalytic step 1 spliceosome"/>
    <property type="evidence" value="ECO:0007669"/>
    <property type="project" value="TreeGrafter"/>
</dbReference>
<feature type="compositionally biased region" description="Polar residues" evidence="4">
    <location>
        <begin position="156"/>
        <end position="166"/>
    </location>
</feature>
<comment type="caution">
    <text evidence="6">The sequence shown here is derived from an EMBL/GenBank/DDBJ whole genome shotgun (WGS) entry which is preliminary data.</text>
</comment>
<feature type="domain" description="STL11/RBM22-like N-terminal" evidence="5">
    <location>
        <begin position="9"/>
        <end position="117"/>
    </location>
</feature>
<dbReference type="Proteomes" id="UP001360560">
    <property type="component" value="Unassembled WGS sequence"/>
</dbReference>
<feature type="region of interest" description="Disordered" evidence="4">
    <location>
        <begin position="122"/>
        <end position="141"/>
    </location>
</feature>
<dbReference type="GeneID" id="90071757"/>
<evidence type="ECO:0000256" key="1">
    <source>
        <dbReference type="ARBA" id="ARBA00019060"/>
    </source>
</evidence>
<dbReference type="PANTHER" id="PTHR14089:SF6">
    <property type="entry name" value="PRE-MRNA-SPLICING FACTOR RBM22"/>
    <property type="match status" value="1"/>
</dbReference>
<name>A0AAV5QI05_9ASCO</name>
<accession>A0AAV5QI05</accession>
<dbReference type="GO" id="GO:0017070">
    <property type="term" value="F:U6 snRNA binding"/>
    <property type="evidence" value="ECO:0007669"/>
    <property type="project" value="TreeGrafter"/>
</dbReference>
<evidence type="ECO:0000256" key="3">
    <source>
        <dbReference type="ARBA" id="ARBA00025609"/>
    </source>
</evidence>
<evidence type="ECO:0000313" key="6">
    <source>
        <dbReference type="EMBL" id="GMM33778.1"/>
    </source>
</evidence>
<dbReference type="GO" id="GO:0000974">
    <property type="term" value="C:Prp19 complex"/>
    <property type="evidence" value="ECO:0007669"/>
    <property type="project" value="TreeGrafter"/>
</dbReference>
<dbReference type="AlphaFoldDB" id="A0AAV5QI05"/>
<organism evidence="6 7">
    <name type="scientific">Saccharomycopsis crataegensis</name>
    <dbReference type="NCBI Taxonomy" id="43959"/>
    <lineage>
        <taxon>Eukaryota</taxon>
        <taxon>Fungi</taxon>
        <taxon>Dikarya</taxon>
        <taxon>Ascomycota</taxon>
        <taxon>Saccharomycotina</taxon>
        <taxon>Saccharomycetes</taxon>
        <taxon>Saccharomycopsidaceae</taxon>
        <taxon>Saccharomycopsis</taxon>
    </lineage>
</organism>
<keyword evidence="2" id="KW-0694">RNA-binding</keyword>
<evidence type="ECO:0000313" key="7">
    <source>
        <dbReference type="Proteomes" id="UP001360560"/>
    </source>
</evidence>
<dbReference type="GO" id="GO:0071007">
    <property type="term" value="C:U2-type catalytic step 2 spliceosome"/>
    <property type="evidence" value="ECO:0007669"/>
    <property type="project" value="TreeGrafter"/>
</dbReference>
<evidence type="ECO:0000259" key="5">
    <source>
        <dbReference type="Pfam" id="PF21369"/>
    </source>
</evidence>
<dbReference type="PANTHER" id="PTHR14089">
    <property type="entry name" value="PRE-MRNA-SPLICING FACTOR RBM22"/>
    <property type="match status" value="1"/>
</dbReference>
<dbReference type="InterPro" id="IPR048995">
    <property type="entry name" value="STL11/RBM22-like_N"/>
</dbReference>
<dbReference type="RefSeq" id="XP_064850778.1">
    <property type="nucleotide sequence ID" value="XM_064994706.1"/>
</dbReference>
<dbReference type="GO" id="GO:0036002">
    <property type="term" value="F:pre-mRNA binding"/>
    <property type="evidence" value="ECO:0007669"/>
    <property type="project" value="TreeGrafter"/>
</dbReference>
<gene>
    <name evidence="6" type="ORF">DASC09_011030</name>
</gene>
<feature type="region of interest" description="Disordered" evidence="4">
    <location>
        <begin position="156"/>
        <end position="182"/>
    </location>
</feature>
<feature type="region of interest" description="Disordered" evidence="4">
    <location>
        <begin position="328"/>
        <end position="369"/>
    </location>
</feature>
<reference evidence="6 7" key="1">
    <citation type="journal article" date="2023" name="Elife">
        <title>Identification of key yeast species and microbe-microbe interactions impacting larval growth of Drosophila in the wild.</title>
        <authorList>
            <person name="Mure A."/>
            <person name="Sugiura Y."/>
            <person name="Maeda R."/>
            <person name="Honda K."/>
            <person name="Sakurai N."/>
            <person name="Takahashi Y."/>
            <person name="Watada M."/>
            <person name="Katoh T."/>
            <person name="Gotoh A."/>
            <person name="Gotoh Y."/>
            <person name="Taniguchi I."/>
            <person name="Nakamura K."/>
            <person name="Hayashi T."/>
            <person name="Katayama T."/>
            <person name="Uemura T."/>
            <person name="Hattori Y."/>
        </authorList>
    </citation>
    <scope>NUCLEOTIDE SEQUENCE [LARGE SCALE GENOMIC DNA]</scope>
    <source>
        <strain evidence="6 7">SC-9</strain>
    </source>
</reference>
<dbReference type="Pfam" id="PF21369">
    <property type="entry name" value="STL11_N"/>
    <property type="match status" value="1"/>
</dbReference>
<feature type="compositionally biased region" description="Polar residues" evidence="4">
    <location>
        <begin position="356"/>
        <end position="369"/>
    </location>
</feature>